<sequence>MAYLDLATLKALRLNLGQSSLQSLQDLLVHPVLGTAVKDLEIVATVYDQTPHIETMKAWEKKQKTRDQPPEDPAFQYAGTGFRRPILDPNQEEFDQAQADIAWLRSQQLLQDKFSYDEAVKQLAS</sequence>
<feature type="compositionally biased region" description="Basic and acidic residues" evidence="1">
    <location>
        <begin position="60"/>
        <end position="69"/>
    </location>
</feature>
<proteinExistence type="predicted"/>
<evidence type="ECO:0000313" key="3">
    <source>
        <dbReference type="Proteomes" id="UP001146351"/>
    </source>
</evidence>
<feature type="region of interest" description="Disordered" evidence="1">
    <location>
        <begin position="60"/>
        <end position="80"/>
    </location>
</feature>
<comment type="caution">
    <text evidence="2">The sequence shown here is derived from an EMBL/GenBank/DDBJ whole genome shotgun (WGS) entry which is preliminary data.</text>
</comment>
<reference evidence="2" key="1">
    <citation type="submission" date="2022-11" db="EMBL/GenBank/DDBJ databases">
        <authorList>
            <person name="Petersen C."/>
        </authorList>
    </citation>
    <scope>NUCLEOTIDE SEQUENCE</scope>
    <source>
        <strain evidence="2">IBT 21917</strain>
    </source>
</reference>
<protein>
    <submittedName>
        <fullName evidence="2">Uncharacterized protein</fullName>
    </submittedName>
</protein>
<reference evidence="2" key="2">
    <citation type="journal article" date="2023" name="IMA Fungus">
        <title>Comparative genomic study of the Penicillium genus elucidates a diverse pangenome and 15 lateral gene transfer events.</title>
        <authorList>
            <person name="Petersen C."/>
            <person name="Sorensen T."/>
            <person name="Nielsen M.R."/>
            <person name="Sondergaard T.E."/>
            <person name="Sorensen J.L."/>
            <person name="Fitzpatrick D.A."/>
            <person name="Frisvad J.C."/>
            <person name="Nielsen K.L."/>
        </authorList>
    </citation>
    <scope>NUCLEOTIDE SEQUENCE</scope>
    <source>
        <strain evidence="2">IBT 21917</strain>
    </source>
</reference>
<name>A0A9W9IB80_9EURO</name>
<accession>A0A9W9IB80</accession>
<gene>
    <name evidence="2" type="ORF">N7492_004245</name>
</gene>
<evidence type="ECO:0000256" key="1">
    <source>
        <dbReference type="SAM" id="MobiDB-lite"/>
    </source>
</evidence>
<dbReference type="AlphaFoldDB" id="A0A9W9IB80"/>
<dbReference type="Proteomes" id="UP001146351">
    <property type="component" value="Unassembled WGS sequence"/>
</dbReference>
<evidence type="ECO:0000313" key="2">
    <source>
        <dbReference type="EMBL" id="KAJ5171652.1"/>
    </source>
</evidence>
<dbReference type="EMBL" id="JAPQKO010000003">
    <property type="protein sequence ID" value="KAJ5171652.1"/>
    <property type="molecule type" value="Genomic_DNA"/>
</dbReference>
<organism evidence="2 3">
    <name type="scientific">Penicillium capsulatum</name>
    <dbReference type="NCBI Taxonomy" id="69766"/>
    <lineage>
        <taxon>Eukaryota</taxon>
        <taxon>Fungi</taxon>
        <taxon>Dikarya</taxon>
        <taxon>Ascomycota</taxon>
        <taxon>Pezizomycotina</taxon>
        <taxon>Eurotiomycetes</taxon>
        <taxon>Eurotiomycetidae</taxon>
        <taxon>Eurotiales</taxon>
        <taxon>Aspergillaceae</taxon>
        <taxon>Penicillium</taxon>
    </lineage>
</organism>
<keyword evidence="3" id="KW-1185">Reference proteome</keyword>